<keyword evidence="5 11" id="KW-0808">Transferase</keyword>
<evidence type="ECO:0000256" key="3">
    <source>
        <dbReference type="ARBA" id="ARBA00005735"/>
    </source>
</evidence>
<dbReference type="InterPro" id="IPR003859">
    <property type="entry name" value="Galactosyl_T"/>
</dbReference>
<dbReference type="Gene3D" id="3.90.550.10">
    <property type="entry name" value="Spore Coat Polysaccharide Biosynthesis Protein SpsA, Chain A"/>
    <property type="match status" value="1"/>
</dbReference>
<dbReference type="AlphaFoldDB" id="A0A7M7LP90"/>
<evidence type="ECO:0000259" key="14">
    <source>
        <dbReference type="Pfam" id="PF13733"/>
    </source>
</evidence>
<proteinExistence type="inferred from homology"/>
<evidence type="ECO:0000256" key="6">
    <source>
        <dbReference type="ARBA" id="ARBA00022692"/>
    </source>
</evidence>
<evidence type="ECO:0000256" key="9">
    <source>
        <dbReference type="ARBA" id="ARBA00023136"/>
    </source>
</evidence>
<comment type="function">
    <text evidence="11">Catalyses the transfer of galactose onto proteins or lipids.</text>
</comment>
<protein>
    <recommendedName>
        <fullName evidence="11">Beta-1,4-galactosyltransferase</fullName>
        <ecNumber evidence="11">2.4.1.-</ecNumber>
    </recommendedName>
</protein>
<dbReference type="Proteomes" id="UP000007110">
    <property type="component" value="Unassembled WGS sequence"/>
</dbReference>
<keyword evidence="9" id="KW-0472">Membrane</keyword>
<dbReference type="CDD" id="cd00899">
    <property type="entry name" value="b4GalT"/>
    <property type="match status" value="1"/>
</dbReference>
<evidence type="ECO:0000256" key="10">
    <source>
        <dbReference type="ARBA" id="ARBA00023180"/>
    </source>
</evidence>
<reference evidence="15" key="2">
    <citation type="submission" date="2021-01" db="UniProtKB">
        <authorList>
            <consortium name="EnsemblMetazoa"/>
        </authorList>
    </citation>
    <scope>IDENTIFICATION</scope>
</reference>
<dbReference type="SUPFAM" id="SSF53448">
    <property type="entry name" value="Nucleotide-diphospho-sugar transferases"/>
    <property type="match status" value="1"/>
</dbReference>
<feature type="compositionally biased region" description="Polar residues" evidence="12">
    <location>
        <begin position="78"/>
        <end position="98"/>
    </location>
</feature>
<dbReference type="UniPathway" id="UPA00378"/>
<dbReference type="GO" id="GO:0016020">
    <property type="term" value="C:membrane"/>
    <property type="evidence" value="ECO:0007669"/>
    <property type="project" value="UniProtKB-SubCell"/>
</dbReference>
<evidence type="ECO:0000256" key="2">
    <source>
        <dbReference type="ARBA" id="ARBA00004922"/>
    </source>
</evidence>
<feature type="domain" description="Galactosyltransferase C-terminal" evidence="13">
    <location>
        <begin position="329"/>
        <end position="405"/>
    </location>
</feature>
<evidence type="ECO:0000256" key="11">
    <source>
        <dbReference type="RuleBase" id="RU368121"/>
    </source>
</evidence>
<dbReference type="GO" id="GO:0005975">
    <property type="term" value="P:carbohydrate metabolic process"/>
    <property type="evidence" value="ECO:0007669"/>
    <property type="project" value="InterPro"/>
</dbReference>
<evidence type="ECO:0000256" key="5">
    <source>
        <dbReference type="ARBA" id="ARBA00022679"/>
    </source>
</evidence>
<dbReference type="Pfam" id="PF13733">
    <property type="entry name" value="Glyco_transf_7N"/>
    <property type="match status" value="1"/>
</dbReference>
<keyword evidence="10 11" id="KW-0325">Glycoprotein</keyword>
<keyword evidence="4 11" id="KW-0328">Glycosyltransferase</keyword>
<dbReference type="PRINTS" id="PR02050">
    <property type="entry name" value="B14GALTRFASE"/>
</dbReference>
<dbReference type="InterPro" id="IPR027791">
    <property type="entry name" value="Galactosyl_T_C"/>
</dbReference>
<dbReference type="GO" id="GO:0008489">
    <property type="term" value="F:UDP-galactose:glucosylceramide beta-1,4-galactosyltransferase activity"/>
    <property type="evidence" value="ECO:0000318"/>
    <property type="project" value="GO_Central"/>
</dbReference>
<evidence type="ECO:0000259" key="13">
    <source>
        <dbReference type="Pfam" id="PF02709"/>
    </source>
</evidence>
<dbReference type="OrthoDB" id="10016069at2759"/>
<evidence type="ECO:0000256" key="1">
    <source>
        <dbReference type="ARBA" id="ARBA00004606"/>
    </source>
</evidence>
<comment type="subcellular location">
    <subcellularLocation>
        <location evidence="1">Membrane</location>
        <topology evidence="1">Single-pass type II membrane protein</topology>
    </subcellularLocation>
</comment>
<reference evidence="16" key="1">
    <citation type="submission" date="2015-02" db="EMBL/GenBank/DDBJ databases">
        <title>Genome sequencing for Strongylocentrotus purpuratus.</title>
        <authorList>
            <person name="Murali S."/>
            <person name="Liu Y."/>
            <person name="Vee V."/>
            <person name="English A."/>
            <person name="Wang M."/>
            <person name="Skinner E."/>
            <person name="Han Y."/>
            <person name="Muzny D.M."/>
            <person name="Worley K.C."/>
            <person name="Gibbs R.A."/>
        </authorList>
    </citation>
    <scope>NUCLEOTIDE SEQUENCE</scope>
</reference>
<feature type="domain" description="Galactosyltransferase N-terminal" evidence="14">
    <location>
        <begin position="219"/>
        <end position="325"/>
    </location>
</feature>
<dbReference type="PANTHER" id="PTHR19300:SF38">
    <property type="entry name" value="BETA-1,4-GALACTOSYLTRANSFERASE"/>
    <property type="match status" value="1"/>
</dbReference>
<feature type="region of interest" description="Disordered" evidence="12">
    <location>
        <begin position="64"/>
        <end position="157"/>
    </location>
</feature>
<evidence type="ECO:0000313" key="16">
    <source>
        <dbReference type="Proteomes" id="UP000007110"/>
    </source>
</evidence>
<keyword evidence="16" id="KW-1185">Reference proteome</keyword>
<keyword evidence="7 11" id="KW-0735">Signal-anchor</keyword>
<organism evidence="15 16">
    <name type="scientific">Strongylocentrotus purpuratus</name>
    <name type="common">Purple sea urchin</name>
    <dbReference type="NCBI Taxonomy" id="7668"/>
    <lineage>
        <taxon>Eukaryota</taxon>
        <taxon>Metazoa</taxon>
        <taxon>Echinodermata</taxon>
        <taxon>Eleutherozoa</taxon>
        <taxon>Echinozoa</taxon>
        <taxon>Echinoidea</taxon>
        <taxon>Euechinoidea</taxon>
        <taxon>Echinacea</taxon>
        <taxon>Camarodonta</taxon>
        <taxon>Echinidea</taxon>
        <taxon>Strongylocentrotidae</taxon>
        <taxon>Strongylocentrotus</taxon>
    </lineage>
</organism>
<name>A0A7M7LP90_STRPU</name>
<dbReference type="InterPro" id="IPR029044">
    <property type="entry name" value="Nucleotide-diphossugar_trans"/>
</dbReference>
<dbReference type="Pfam" id="PF02709">
    <property type="entry name" value="Glyco_transf_7C"/>
    <property type="match status" value="1"/>
</dbReference>
<dbReference type="InterPro" id="IPR027995">
    <property type="entry name" value="Galactosyl_T_N"/>
</dbReference>
<evidence type="ECO:0000256" key="4">
    <source>
        <dbReference type="ARBA" id="ARBA00022676"/>
    </source>
</evidence>
<comment type="pathway">
    <text evidence="2 11">Protein modification; protein glycosylation.</text>
</comment>
<dbReference type="RefSeq" id="XP_003725569.1">
    <property type="nucleotide sequence ID" value="XM_003725521.3"/>
</dbReference>
<feature type="compositionally biased region" description="Basic and acidic residues" evidence="12">
    <location>
        <begin position="116"/>
        <end position="136"/>
    </location>
</feature>
<dbReference type="PANTHER" id="PTHR19300">
    <property type="entry name" value="BETA-1,4-GALACTOSYLTRANSFERASE"/>
    <property type="match status" value="1"/>
</dbReference>
<sequence>MSMRTCRNAFAMVLIFCLCCVALLAFMSVYIDYSGTQPFKPPALSINSRIRSRINSEQILEHNSTKTLPLNDRDYKKNNISSNTSASIVTSPNSTSNEKGQDETIDQVQADDLKDDIEKRADLRQPTKTHDVKEKTVSLSPCPGSMDLPDEQLTPRKDPTTLQKVNFELLGNSLQKTLEATDIANKSLPSIIVKRKSIQEAASSIDQTISEMNLAVDFDDYRLLPGGHWIPLSCKSLLKVAIVVPFRNRFDHLPIFLRHIVPLLKRQKLEFSIFISEQRNDIRFNRAMLMNVGFVEALNFTNFDCVVFHDIDHLALNVKNYFGCENMPRHFISGEAMWGWKIIYENLFGGVTGITKQQFYTINGLSNVYWGWGGEDDDFAGRVQSKGHKRTRPQGKIGYFDTVIHGKKESSAFNEARFCLLRYYKQRMPTDGVSNLRYEPPTIELHPLYTNISVNIQKLPWNPSWHRCPGQ</sequence>
<evidence type="ECO:0000313" key="15">
    <source>
        <dbReference type="EnsemblMetazoa" id="XP_003725569"/>
    </source>
</evidence>
<evidence type="ECO:0000256" key="12">
    <source>
        <dbReference type="SAM" id="MobiDB-lite"/>
    </source>
</evidence>
<dbReference type="EnsemblMetazoa" id="XM_003725521">
    <property type="protein sequence ID" value="XP_003725569"/>
    <property type="gene ID" value="LOC576421"/>
</dbReference>
<comment type="similarity">
    <text evidence="3 11">Belongs to the glycosyltransferase 7 family.</text>
</comment>
<evidence type="ECO:0000256" key="8">
    <source>
        <dbReference type="ARBA" id="ARBA00022989"/>
    </source>
</evidence>
<keyword evidence="6" id="KW-0812">Transmembrane</keyword>
<dbReference type="KEGG" id="spu:576421"/>
<dbReference type="InParanoid" id="A0A7M7LP90"/>
<dbReference type="GeneID" id="576421"/>
<keyword evidence="8" id="KW-1133">Transmembrane helix</keyword>
<evidence type="ECO:0000256" key="7">
    <source>
        <dbReference type="ARBA" id="ARBA00022968"/>
    </source>
</evidence>
<dbReference type="GO" id="GO:0005794">
    <property type="term" value="C:Golgi apparatus"/>
    <property type="evidence" value="ECO:0000318"/>
    <property type="project" value="GO_Central"/>
</dbReference>
<accession>A0A7M7LP90</accession>
<dbReference type="EC" id="2.4.1.-" evidence="11"/>